<name>A0A410MID5_9BACI</name>
<dbReference type="KEGG" id="hli:HLI_20875"/>
<proteinExistence type="predicted"/>
<organism evidence="2 3">
    <name type="scientific">Halobacillus litoralis</name>
    <dbReference type="NCBI Taxonomy" id="45668"/>
    <lineage>
        <taxon>Bacteria</taxon>
        <taxon>Bacillati</taxon>
        <taxon>Bacillota</taxon>
        <taxon>Bacilli</taxon>
        <taxon>Bacillales</taxon>
        <taxon>Bacillaceae</taxon>
        <taxon>Halobacillus</taxon>
    </lineage>
</organism>
<dbReference type="EMBL" id="CP026118">
    <property type="protein sequence ID" value="QAS54494.1"/>
    <property type="molecule type" value="Genomic_DNA"/>
</dbReference>
<dbReference type="RefSeq" id="WP_128526755.1">
    <property type="nucleotide sequence ID" value="NZ_CP026118.1"/>
</dbReference>
<keyword evidence="1" id="KW-0472">Membrane</keyword>
<accession>A0A410MID5</accession>
<dbReference type="AlphaFoldDB" id="A0A410MID5"/>
<reference evidence="2 3" key="1">
    <citation type="submission" date="2018-01" db="EMBL/GenBank/DDBJ databases">
        <title>The whole genome sequencing and assembly of Halobacillus litoralis ERB031 strain.</title>
        <authorList>
            <person name="Lee S.-J."/>
            <person name="Park M.-K."/>
            <person name="Kim J.-Y."/>
            <person name="Lee Y.-J."/>
            <person name="Yi H."/>
            <person name="Bahn Y.-S."/>
            <person name="Kim J.F."/>
            <person name="Lee D.-W."/>
        </authorList>
    </citation>
    <scope>NUCLEOTIDE SEQUENCE [LARGE SCALE GENOMIC DNA]</scope>
    <source>
        <strain evidence="2 3">ERB 031</strain>
    </source>
</reference>
<evidence type="ECO:0000256" key="1">
    <source>
        <dbReference type="SAM" id="Phobius"/>
    </source>
</evidence>
<dbReference type="Proteomes" id="UP000287756">
    <property type="component" value="Chromosome"/>
</dbReference>
<evidence type="ECO:0000313" key="2">
    <source>
        <dbReference type="EMBL" id="QAS54494.1"/>
    </source>
</evidence>
<gene>
    <name evidence="2" type="ORF">HLI_20875</name>
</gene>
<protein>
    <submittedName>
        <fullName evidence="2">DUF3976 domain-containing protein</fullName>
    </submittedName>
</protein>
<keyword evidence="1" id="KW-1133">Transmembrane helix</keyword>
<sequence>MEWFFPIVFVVGFGVLYFVIRKETHNNTLNKRGFIKLIVTFLLLFVFVFGVVLLANT</sequence>
<feature type="transmembrane region" description="Helical" evidence="1">
    <location>
        <begin position="34"/>
        <end position="55"/>
    </location>
</feature>
<feature type="transmembrane region" description="Helical" evidence="1">
    <location>
        <begin position="6"/>
        <end position="22"/>
    </location>
</feature>
<evidence type="ECO:0000313" key="3">
    <source>
        <dbReference type="Proteomes" id="UP000287756"/>
    </source>
</evidence>
<keyword evidence="1" id="KW-0812">Transmembrane</keyword>